<feature type="compositionally biased region" description="Basic and acidic residues" evidence="1">
    <location>
        <begin position="129"/>
        <end position="138"/>
    </location>
</feature>
<reference evidence="3" key="1">
    <citation type="journal article" date="2017" name="Nat. Microbiol.">
        <title>Global analysis of biosynthetic gene clusters reveals vast potential of secondary metabolite production in Penicillium species.</title>
        <authorList>
            <person name="Nielsen J.C."/>
            <person name="Grijseels S."/>
            <person name="Prigent S."/>
            <person name="Ji B."/>
            <person name="Dainat J."/>
            <person name="Nielsen K.F."/>
            <person name="Frisvad J.C."/>
            <person name="Workman M."/>
            <person name="Nielsen J."/>
        </authorList>
    </citation>
    <scope>NUCLEOTIDE SEQUENCE [LARGE SCALE GENOMIC DNA]</scope>
    <source>
        <strain evidence="3">IBT 24891</strain>
    </source>
</reference>
<name>A0A1V6TBQ1_9EURO</name>
<evidence type="ECO:0000256" key="1">
    <source>
        <dbReference type="SAM" id="MobiDB-lite"/>
    </source>
</evidence>
<organism evidence="2 3">
    <name type="scientific">Penicillium steckii</name>
    <dbReference type="NCBI Taxonomy" id="303698"/>
    <lineage>
        <taxon>Eukaryota</taxon>
        <taxon>Fungi</taxon>
        <taxon>Dikarya</taxon>
        <taxon>Ascomycota</taxon>
        <taxon>Pezizomycotina</taxon>
        <taxon>Eurotiomycetes</taxon>
        <taxon>Eurotiomycetidae</taxon>
        <taxon>Eurotiales</taxon>
        <taxon>Aspergillaceae</taxon>
        <taxon>Penicillium</taxon>
    </lineage>
</organism>
<evidence type="ECO:0000313" key="2">
    <source>
        <dbReference type="EMBL" id="OQE23802.1"/>
    </source>
</evidence>
<feature type="compositionally biased region" description="Polar residues" evidence="1">
    <location>
        <begin position="141"/>
        <end position="152"/>
    </location>
</feature>
<dbReference type="STRING" id="303698.A0A1V6TBQ1"/>
<feature type="compositionally biased region" description="Polar residues" evidence="1">
    <location>
        <begin position="229"/>
        <end position="241"/>
    </location>
</feature>
<keyword evidence="3" id="KW-1185">Reference proteome</keyword>
<dbReference type="AlphaFoldDB" id="A0A1V6TBQ1"/>
<comment type="caution">
    <text evidence="2">The sequence shown here is derived from an EMBL/GenBank/DDBJ whole genome shotgun (WGS) entry which is preliminary data.</text>
</comment>
<gene>
    <name evidence="2" type="ORF">PENSTE_c008G05370</name>
</gene>
<proteinExistence type="predicted"/>
<accession>A0A1V6TBQ1</accession>
<dbReference type="EMBL" id="MLKD01000008">
    <property type="protein sequence ID" value="OQE23802.1"/>
    <property type="molecule type" value="Genomic_DNA"/>
</dbReference>
<evidence type="ECO:0000313" key="3">
    <source>
        <dbReference type="Proteomes" id="UP000191285"/>
    </source>
</evidence>
<dbReference type="OrthoDB" id="5409998at2759"/>
<sequence>MATVNYSNPDSLTELSTLVERTLLDTGRLFRKNGTISSSTHMQRSIPSYYESFQVALDNLSEQIFIAKAFLEKDYEAIRAREAAPQPAEDVAMNDVDQNITAAQVQPSPPQKQPQSEPQPVEKAPTSPEKVDLKKEEPSATEPQTGTTTDPQPSEEVPVKEEENDPNATSLPGQGMAGAEGINFDSVLNDTGGGNSFDLNLDFGNDDMGNQAFLSGSTFGGPLPDTEKPNTSNPAETSIPTPSGGGAFDMELQKSDTGANMFPEQGTGADEMMGPGESNFDDLFMETENFGEGGDLNHLEGDSLMNISELDDNWFS</sequence>
<dbReference type="Proteomes" id="UP000191285">
    <property type="component" value="Unassembled WGS sequence"/>
</dbReference>
<feature type="compositionally biased region" description="Low complexity" evidence="1">
    <location>
        <begin position="113"/>
        <end position="123"/>
    </location>
</feature>
<feature type="region of interest" description="Disordered" evidence="1">
    <location>
        <begin position="216"/>
        <end position="282"/>
    </location>
</feature>
<feature type="region of interest" description="Disordered" evidence="1">
    <location>
        <begin position="103"/>
        <end position="187"/>
    </location>
</feature>
<protein>
    <submittedName>
        <fullName evidence="2">Uncharacterized protein</fullName>
    </submittedName>
</protein>